<organism evidence="6 7">
    <name type="scientific">Lentithecium fluviatile CBS 122367</name>
    <dbReference type="NCBI Taxonomy" id="1168545"/>
    <lineage>
        <taxon>Eukaryota</taxon>
        <taxon>Fungi</taxon>
        <taxon>Dikarya</taxon>
        <taxon>Ascomycota</taxon>
        <taxon>Pezizomycotina</taxon>
        <taxon>Dothideomycetes</taxon>
        <taxon>Pleosporomycetidae</taxon>
        <taxon>Pleosporales</taxon>
        <taxon>Massarineae</taxon>
        <taxon>Lentitheciaceae</taxon>
        <taxon>Lentithecium</taxon>
    </lineage>
</organism>
<feature type="domain" description="Cyclin C-terminal" evidence="5">
    <location>
        <begin position="199"/>
        <end position="328"/>
    </location>
</feature>
<dbReference type="GO" id="GO:0016538">
    <property type="term" value="F:cyclin-dependent protein serine/threonine kinase regulator activity"/>
    <property type="evidence" value="ECO:0007669"/>
    <property type="project" value="InterPro"/>
</dbReference>
<dbReference type="InterPro" id="IPR006671">
    <property type="entry name" value="Cyclin_N"/>
</dbReference>
<dbReference type="SUPFAM" id="SSF47954">
    <property type="entry name" value="Cyclin-like"/>
    <property type="match status" value="2"/>
</dbReference>
<evidence type="ECO:0000256" key="1">
    <source>
        <dbReference type="ARBA" id="ARBA00014912"/>
    </source>
</evidence>
<feature type="region of interest" description="Disordered" evidence="3">
    <location>
        <begin position="381"/>
        <end position="425"/>
    </location>
</feature>
<feature type="region of interest" description="Disordered" evidence="3">
    <location>
        <begin position="39"/>
        <end position="82"/>
    </location>
</feature>
<dbReference type="Proteomes" id="UP000799291">
    <property type="component" value="Unassembled WGS sequence"/>
</dbReference>
<dbReference type="CDD" id="cd20525">
    <property type="entry name" value="CYCLIN_CCNH_rpt2"/>
    <property type="match status" value="1"/>
</dbReference>
<evidence type="ECO:0000256" key="2">
    <source>
        <dbReference type="ARBA" id="ARBA00023127"/>
    </source>
</evidence>
<dbReference type="CDD" id="cd20524">
    <property type="entry name" value="CYCLIN_CCNH_rpt1"/>
    <property type="match status" value="1"/>
</dbReference>
<dbReference type="AlphaFoldDB" id="A0A6G1IFL2"/>
<dbReference type="Gene3D" id="1.10.472.10">
    <property type="entry name" value="Cyclin-like"/>
    <property type="match status" value="2"/>
</dbReference>
<gene>
    <name evidence="6" type="ORF">K458DRAFT_321165</name>
</gene>
<evidence type="ECO:0000313" key="7">
    <source>
        <dbReference type="Proteomes" id="UP000799291"/>
    </source>
</evidence>
<evidence type="ECO:0000256" key="3">
    <source>
        <dbReference type="SAM" id="MobiDB-lite"/>
    </source>
</evidence>
<feature type="compositionally biased region" description="Basic and acidic residues" evidence="3">
    <location>
        <begin position="381"/>
        <end position="412"/>
    </location>
</feature>
<feature type="domain" description="Cyclin N-terminal" evidence="4">
    <location>
        <begin position="111"/>
        <end position="195"/>
    </location>
</feature>
<dbReference type="EMBL" id="MU005630">
    <property type="protein sequence ID" value="KAF2676751.1"/>
    <property type="molecule type" value="Genomic_DNA"/>
</dbReference>
<keyword evidence="2" id="KW-0195">Cyclin</keyword>
<dbReference type="Pfam" id="PF16899">
    <property type="entry name" value="Cyclin_C_2"/>
    <property type="match status" value="1"/>
</dbReference>
<accession>A0A6G1IFL2</accession>
<protein>
    <recommendedName>
        <fullName evidence="1">RNA polymerase II holoenzyme cyclin-like subunit</fullName>
    </recommendedName>
</protein>
<dbReference type="InterPro" id="IPR031658">
    <property type="entry name" value="Cyclin_C_2"/>
</dbReference>
<proteinExistence type="predicted"/>
<dbReference type="PANTHER" id="PTHR10026">
    <property type="entry name" value="CYCLIN"/>
    <property type="match status" value="1"/>
</dbReference>
<evidence type="ECO:0000259" key="4">
    <source>
        <dbReference type="Pfam" id="PF00134"/>
    </source>
</evidence>
<keyword evidence="7" id="KW-1185">Reference proteome</keyword>
<dbReference type="InterPro" id="IPR036915">
    <property type="entry name" value="Cyclin-like_sf"/>
</dbReference>
<sequence length="425" mass="47864">MKLTEDDLYRRSSQYKHWCFTPSKLALLRQKTNIQASERVKANVARQRAQRAKNLDTTSASDSERANTPGVENGADGASGNGGAVGDKEVDCLTVAEEMRLVDKFCETALELGNFIKVPAEVTATTIQYLRRFYLYNSPMTYEGQNIARATMFIACKTEGWHIPSSDYAAKFANVTQEQVLAPEHLIIQALRFNLEVRHPFRGLKGAHVELGEMVKGTYVPLEWDKRTGTQIQSEILKLPKRAGGAPMNLSESDFRKRLEYDYGVASNILKTSAQLTDTYFHYTPSQIMLAAHLLADEPLTLFLLATKVPPPSPIYSKTVDTIRACAAKLSSHRSYTDSSTSLEDKEARDKKEKAEVLAIIKKLRQCRDPDKMDLVKLNEAHKRDAVHDGELDERKAKRRRLDRENAQKEADEFWGPELPKNGAK</sequence>
<dbReference type="Pfam" id="PF00134">
    <property type="entry name" value="Cyclin_N"/>
    <property type="match status" value="1"/>
</dbReference>
<name>A0A6G1IFL2_9PLEO</name>
<dbReference type="OrthoDB" id="340962at2759"/>
<reference evidence="6" key="1">
    <citation type="journal article" date="2020" name="Stud. Mycol.">
        <title>101 Dothideomycetes genomes: a test case for predicting lifestyles and emergence of pathogens.</title>
        <authorList>
            <person name="Haridas S."/>
            <person name="Albert R."/>
            <person name="Binder M."/>
            <person name="Bloem J."/>
            <person name="Labutti K."/>
            <person name="Salamov A."/>
            <person name="Andreopoulos B."/>
            <person name="Baker S."/>
            <person name="Barry K."/>
            <person name="Bills G."/>
            <person name="Bluhm B."/>
            <person name="Cannon C."/>
            <person name="Castanera R."/>
            <person name="Culley D."/>
            <person name="Daum C."/>
            <person name="Ezra D."/>
            <person name="Gonzalez J."/>
            <person name="Henrissat B."/>
            <person name="Kuo A."/>
            <person name="Liang C."/>
            <person name="Lipzen A."/>
            <person name="Lutzoni F."/>
            <person name="Magnuson J."/>
            <person name="Mondo S."/>
            <person name="Nolan M."/>
            <person name="Ohm R."/>
            <person name="Pangilinan J."/>
            <person name="Park H.-J."/>
            <person name="Ramirez L."/>
            <person name="Alfaro M."/>
            <person name="Sun H."/>
            <person name="Tritt A."/>
            <person name="Yoshinaga Y."/>
            <person name="Zwiers L.-H."/>
            <person name="Turgeon B."/>
            <person name="Goodwin S."/>
            <person name="Spatafora J."/>
            <person name="Crous P."/>
            <person name="Grigoriev I."/>
        </authorList>
    </citation>
    <scope>NUCLEOTIDE SEQUENCE</scope>
    <source>
        <strain evidence="6">CBS 122367</strain>
    </source>
</reference>
<dbReference type="InterPro" id="IPR043198">
    <property type="entry name" value="Cyclin/Ssn8"/>
</dbReference>
<dbReference type="GO" id="GO:0006357">
    <property type="term" value="P:regulation of transcription by RNA polymerase II"/>
    <property type="evidence" value="ECO:0007669"/>
    <property type="project" value="InterPro"/>
</dbReference>
<evidence type="ECO:0000259" key="5">
    <source>
        <dbReference type="Pfam" id="PF16899"/>
    </source>
</evidence>
<evidence type="ECO:0000313" key="6">
    <source>
        <dbReference type="EMBL" id="KAF2676751.1"/>
    </source>
</evidence>